<feature type="compositionally biased region" description="Acidic residues" evidence="6">
    <location>
        <begin position="321"/>
        <end position="337"/>
    </location>
</feature>
<evidence type="ECO:0000313" key="9">
    <source>
        <dbReference type="EMBL" id="WFD03324.1"/>
    </source>
</evidence>
<keyword evidence="2 5" id="KW-0963">Cytoplasm</keyword>
<reference evidence="9" key="1">
    <citation type="submission" date="2023-03" db="EMBL/GenBank/DDBJ databases">
        <title>Mating type loci evolution in Malassezia.</title>
        <authorList>
            <person name="Coelho M.A."/>
        </authorList>
    </citation>
    <scope>NUCLEOTIDE SEQUENCE</scope>
    <source>
        <strain evidence="9">CBS 7876</strain>
    </source>
</reference>
<dbReference type="InterPro" id="IPR007259">
    <property type="entry name" value="GCP"/>
</dbReference>
<dbReference type="AlphaFoldDB" id="A0AAF0E0C0"/>
<comment type="subcellular location">
    <subcellularLocation>
        <location evidence="5">Cytoplasm</location>
        <location evidence="5">Cytoskeleton</location>
        <location evidence="5">Microtubule organizing center</location>
    </subcellularLocation>
</comment>
<proteinExistence type="inferred from homology"/>
<feature type="compositionally biased region" description="Basic and acidic residues" evidence="6">
    <location>
        <begin position="67"/>
        <end position="87"/>
    </location>
</feature>
<dbReference type="GO" id="GO:0005874">
    <property type="term" value="C:microtubule"/>
    <property type="evidence" value="ECO:0007669"/>
    <property type="project" value="UniProtKB-KW"/>
</dbReference>
<dbReference type="Gene3D" id="1.20.120.1900">
    <property type="entry name" value="Gamma-tubulin complex, C-terminal domain"/>
    <property type="match status" value="1"/>
</dbReference>
<feature type="region of interest" description="Disordered" evidence="6">
    <location>
        <begin position="55"/>
        <end position="100"/>
    </location>
</feature>
<dbReference type="Pfam" id="PF17681">
    <property type="entry name" value="GCP_N_terminal"/>
    <property type="match status" value="1"/>
</dbReference>
<evidence type="ECO:0000256" key="5">
    <source>
        <dbReference type="RuleBase" id="RU363050"/>
    </source>
</evidence>
<feature type="compositionally biased region" description="Basic and acidic residues" evidence="6">
    <location>
        <begin position="456"/>
        <end position="467"/>
    </location>
</feature>
<evidence type="ECO:0000259" key="7">
    <source>
        <dbReference type="Pfam" id="PF04130"/>
    </source>
</evidence>
<dbReference type="GO" id="GO:0031122">
    <property type="term" value="P:cytoplasmic microtubule organization"/>
    <property type="evidence" value="ECO:0007669"/>
    <property type="project" value="TreeGrafter"/>
</dbReference>
<dbReference type="InterPro" id="IPR040457">
    <property type="entry name" value="GCP_C"/>
</dbReference>
<feature type="domain" description="Gamma tubulin complex component protein N-terminal" evidence="8">
    <location>
        <begin position="172"/>
        <end position="574"/>
    </location>
</feature>
<evidence type="ECO:0000256" key="6">
    <source>
        <dbReference type="SAM" id="MobiDB-lite"/>
    </source>
</evidence>
<dbReference type="GO" id="GO:0051011">
    <property type="term" value="F:microtubule minus-end binding"/>
    <property type="evidence" value="ECO:0007669"/>
    <property type="project" value="TreeGrafter"/>
</dbReference>
<evidence type="ECO:0000256" key="4">
    <source>
        <dbReference type="ARBA" id="ARBA00023212"/>
    </source>
</evidence>
<dbReference type="GO" id="GO:0044732">
    <property type="term" value="C:mitotic spindle pole body"/>
    <property type="evidence" value="ECO:0007669"/>
    <property type="project" value="TreeGrafter"/>
</dbReference>
<evidence type="ECO:0000256" key="3">
    <source>
        <dbReference type="ARBA" id="ARBA00022701"/>
    </source>
</evidence>
<dbReference type="Pfam" id="PF04130">
    <property type="entry name" value="GCP_C_terminal"/>
    <property type="match status" value="1"/>
</dbReference>
<keyword evidence="4 5" id="KW-0206">Cytoskeleton</keyword>
<dbReference type="PANTHER" id="PTHR19302">
    <property type="entry name" value="GAMMA TUBULIN COMPLEX PROTEIN"/>
    <property type="match status" value="1"/>
</dbReference>
<dbReference type="GO" id="GO:0000922">
    <property type="term" value="C:spindle pole"/>
    <property type="evidence" value="ECO:0007669"/>
    <property type="project" value="InterPro"/>
</dbReference>
<dbReference type="GO" id="GO:0043015">
    <property type="term" value="F:gamma-tubulin binding"/>
    <property type="evidence" value="ECO:0007669"/>
    <property type="project" value="InterPro"/>
</dbReference>
<dbReference type="GO" id="GO:0000930">
    <property type="term" value="C:gamma-tubulin complex"/>
    <property type="evidence" value="ECO:0007669"/>
    <property type="project" value="TreeGrafter"/>
</dbReference>
<comment type="similarity">
    <text evidence="1 5">Belongs to the TUBGCP family.</text>
</comment>
<keyword evidence="10" id="KW-1185">Reference proteome</keyword>
<feature type="domain" description="Gamma tubulin complex component C-terminal" evidence="7">
    <location>
        <begin position="580"/>
        <end position="926"/>
    </location>
</feature>
<accession>A0AAF0E0C0</accession>
<dbReference type="PANTHER" id="PTHR19302:SF13">
    <property type="entry name" value="GAMMA-TUBULIN COMPLEX COMPONENT 2"/>
    <property type="match status" value="1"/>
</dbReference>
<dbReference type="GO" id="GO:0007020">
    <property type="term" value="P:microtubule nucleation"/>
    <property type="evidence" value="ECO:0007669"/>
    <property type="project" value="InterPro"/>
</dbReference>
<dbReference type="InterPro" id="IPR042241">
    <property type="entry name" value="GCP_C_sf"/>
</dbReference>
<evidence type="ECO:0000313" key="10">
    <source>
        <dbReference type="Proteomes" id="UP001214603"/>
    </source>
</evidence>
<evidence type="ECO:0000256" key="2">
    <source>
        <dbReference type="ARBA" id="ARBA00022490"/>
    </source>
</evidence>
<feature type="region of interest" description="Disordered" evidence="6">
    <location>
        <begin position="1"/>
        <end position="28"/>
    </location>
</feature>
<dbReference type="InterPro" id="IPR041470">
    <property type="entry name" value="GCP_N"/>
</dbReference>
<feature type="region of interest" description="Disordered" evidence="6">
    <location>
        <begin position="316"/>
        <end position="340"/>
    </location>
</feature>
<feature type="region of interest" description="Disordered" evidence="6">
    <location>
        <begin position="456"/>
        <end position="483"/>
    </location>
</feature>
<evidence type="ECO:0000256" key="1">
    <source>
        <dbReference type="ARBA" id="ARBA00010337"/>
    </source>
</evidence>
<dbReference type="GO" id="GO:0051225">
    <property type="term" value="P:spindle assembly"/>
    <property type="evidence" value="ECO:0007669"/>
    <property type="project" value="TreeGrafter"/>
</dbReference>
<evidence type="ECO:0000259" key="8">
    <source>
        <dbReference type="Pfam" id="PF17681"/>
    </source>
</evidence>
<dbReference type="GO" id="GO:0000278">
    <property type="term" value="P:mitotic cell cycle"/>
    <property type="evidence" value="ECO:0007669"/>
    <property type="project" value="TreeGrafter"/>
</dbReference>
<protein>
    <recommendedName>
        <fullName evidence="5">Spindle pole body component</fullName>
    </recommendedName>
</protein>
<keyword evidence="3 5" id="KW-0493">Microtubule</keyword>
<dbReference type="EMBL" id="CP119936">
    <property type="protein sequence ID" value="WFD03324.1"/>
    <property type="molecule type" value="Genomic_DNA"/>
</dbReference>
<gene>
    <name evidence="9" type="primary">alp4</name>
    <name evidence="9" type="ORF">MOBT1_002013</name>
</gene>
<name>A0AAF0E0C0_9BASI</name>
<dbReference type="GO" id="GO:0051321">
    <property type="term" value="P:meiotic cell cycle"/>
    <property type="evidence" value="ECO:0007669"/>
    <property type="project" value="TreeGrafter"/>
</dbReference>
<sequence length="930" mass="106926">MAPSASAHRTSRSIPFTPGRGAASRGTSAREYDRVRVLLMQYLRRLSAVQNSTRKVMQASDDLDTPVAERRRDEAAASEADTTRDMLRSPTRSVRVAAEPAPESYLHEASFVSNPLGGRVPSTTPRKLAKPRAYDQVSHPNLAAIDEDAMRPHTRTIALRSVDTQLQDVLVLEDLLFVLVGIEGNYIQFAPHYKPDDLGHRLNGATFTIDADLDASLRELTERILPLASYYTSIHAFVERESGLEYGTVMHALCAAIRKQLDAYEDLVGEMELRLLRSPDFTLQQLWLALHPMLRTFALLHSLTSEIASITHADVLPQTDEVSDEEEEEEGSVEYDSDASQLERDRRALLGLDDAIVDGIEGGIVKGGEVLSMLWDRLTRLGGDPDAHDLYLELFREASQPYARILLRWITSGQLTDPYEEFMILEDTRVTQASLESDPTDEYWERRYQLRDERILAQKEQESRDTPADDANDATPRGELTGGAKIPAFLEPWKHKILSTGKYLNVIRECGIDVSDAQSSRVQALFGDQDAHVAEYLGKEEHNERVLMDDTPFTTCLENAYQRANAALLRLLVEDKEIVQRLCSLKHYFFFSQTDFLQAFLDQSEHELRKTVDPQRIRETTLLRLQTQLDMVLNSSDTVGFHDPFREDLRVDLAKERVYDQLQRIADTKGVIELAKLRERQQAERQQAGSREMAMYLIQFDVHVQFPVSLVISKKNILRWQFIHRCLLLFKLLERALSEVWEEQTTAPWRRRDRRPYASVIDHWQKRIHLLRQRMLLLVQQLLAFYTSEILEPNWHELERKLRASHSVDQFMKHHFDFLNVCRKECMLTDYRYLECLRKLMKTITAFTESRARFNEQCETLHRELDEWLARKDEPGAPPAPALSIDNDLASKIEANWTKQSRTFRDVVNLLSTTDNPAALPLAYRLQTLL</sequence>
<dbReference type="Proteomes" id="UP001214603">
    <property type="component" value="Chromosome 3"/>
</dbReference>
<organism evidence="9 10">
    <name type="scientific">Malassezia obtusa</name>
    <dbReference type="NCBI Taxonomy" id="76774"/>
    <lineage>
        <taxon>Eukaryota</taxon>
        <taxon>Fungi</taxon>
        <taxon>Dikarya</taxon>
        <taxon>Basidiomycota</taxon>
        <taxon>Ustilaginomycotina</taxon>
        <taxon>Malasseziomycetes</taxon>
        <taxon>Malasseziales</taxon>
        <taxon>Malasseziaceae</taxon>
        <taxon>Malassezia</taxon>
    </lineage>
</organism>